<keyword evidence="1" id="KW-0732">Signal</keyword>
<feature type="chain" id="PRO_5020938044" evidence="1">
    <location>
        <begin position="23"/>
        <end position="103"/>
    </location>
</feature>
<dbReference type="RefSeq" id="WP_136896109.1">
    <property type="nucleotide sequence ID" value="NZ_SWJE01000008.1"/>
</dbReference>
<dbReference type="AlphaFoldDB" id="A0A4U1I3Q8"/>
<name>A0A4U1I3Q8_9BURK</name>
<keyword evidence="3" id="KW-1185">Reference proteome</keyword>
<protein>
    <submittedName>
        <fullName evidence="2">DUF4148 domain-containing protein</fullName>
    </submittedName>
</protein>
<dbReference type="OrthoDB" id="9030534at2"/>
<proteinExistence type="predicted"/>
<accession>A0A4U1I3Q8</accession>
<dbReference type="EMBL" id="SWJE01000008">
    <property type="protein sequence ID" value="TKC87845.1"/>
    <property type="molecule type" value="Genomic_DNA"/>
</dbReference>
<evidence type="ECO:0000256" key="1">
    <source>
        <dbReference type="SAM" id="SignalP"/>
    </source>
</evidence>
<feature type="signal peptide" evidence="1">
    <location>
        <begin position="1"/>
        <end position="22"/>
    </location>
</feature>
<organism evidence="2 3">
    <name type="scientific">Trinickia terrae</name>
    <dbReference type="NCBI Taxonomy" id="2571161"/>
    <lineage>
        <taxon>Bacteria</taxon>
        <taxon>Pseudomonadati</taxon>
        <taxon>Pseudomonadota</taxon>
        <taxon>Betaproteobacteria</taxon>
        <taxon>Burkholderiales</taxon>
        <taxon>Burkholderiaceae</taxon>
        <taxon>Trinickia</taxon>
    </lineage>
</organism>
<gene>
    <name evidence="2" type="ORF">FAZ69_16370</name>
</gene>
<sequence>MKLRLMCLLSGTLLAVSTSAPASGPLTPQQCNSYPFVRTNGQATREDLMNELALLESVGYSPVSRDDAFYPKDIKSAEKRLYAKYRADCQAAHAAVQTPSQMQ</sequence>
<dbReference type="Proteomes" id="UP000305539">
    <property type="component" value="Unassembled WGS sequence"/>
</dbReference>
<reference evidence="2 3" key="1">
    <citation type="submission" date="2019-04" db="EMBL/GenBank/DDBJ databases">
        <title>Trinickia sp. 7GSK02, isolated from subtropical forest soil.</title>
        <authorList>
            <person name="Gao Z.-H."/>
            <person name="Qiu L.-H."/>
        </authorList>
    </citation>
    <scope>NUCLEOTIDE SEQUENCE [LARGE SCALE GENOMIC DNA]</scope>
    <source>
        <strain evidence="2 3">7GSK02</strain>
    </source>
</reference>
<evidence type="ECO:0000313" key="2">
    <source>
        <dbReference type="EMBL" id="TKC87845.1"/>
    </source>
</evidence>
<evidence type="ECO:0000313" key="3">
    <source>
        <dbReference type="Proteomes" id="UP000305539"/>
    </source>
</evidence>
<comment type="caution">
    <text evidence="2">The sequence shown here is derived from an EMBL/GenBank/DDBJ whole genome shotgun (WGS) entry which is preliminary data.</text>
</comment>